<proteinExistence type="predicted"/>
<dbReference type="KEGG" id="goe:100898257"/>
<dbReference type="PANTHER" id="PTHR21115">
    <property type="entry name" value="GH06117P-RELATED"/>
    <property type="match status" value="1"/>
</dbReference>
<dbReference type="GeneID" id="100898257"/>
<name>A0AAJ6VX86_9ACAR</name>
<keyword evidence="2" id="KW-1185">Reference proteome</keyword>
<sequence>MSDNWKEEARAEQQQCLLLLGNRLWDEIEPNAETILRRKIGFGLYGPPPKPDPGADGSYGYETEQFECIEKLSNNLIHQFNFKDEGILFACIYVIARIDDHNHRIPIFKAKSIDAQSCVCIFVDPSARIYSDWDDWLNNNRLPACTYCAPSEGVYRANAENEVQLSFQNSPASSAGLIGALDVTSTVLAAGAAGLWVASWFVPVAGPVLTATALTLTASEVYGVGRSVADLVDRGQHGLSIGLTDREARVDWFSIAAGASGFGFASNNFIAKLSSPARSGEVVGRASRIAFAAAQIGKLSINGLKVAHSLENLVFKLKKHEPTPEDVTEFVASVLFFFNAAIEFKTAYKIIKEIQREMLGRNRMRFKPGSGTLFDSDIDESRRAGEIHTIASPVRKLNKIEDVKQFYELVDDKHVADLKVPWERSTKNTVDAPVCCEECGNDSLDVGFQLINGIEESIQ</sequence>
<reference evidence="3" key="1">
    <citation type="submission" date="2025-08" db="UniProtKB">
        <authorList>
            <consortium name="RefSeq"/>
        </authorList>
    </citation>
    <scope>IDENTIFICATION</scope>
</reference>
<dbReference type="AlphaFoldDB" id="A0AAJ6VX86"/>
<gene>
    <name evidence="3" type="primary">LOC100898257</name>
</gene>
<dbReference type="InterPro" id="IPR031962">
    <property type="entry name" value="DUF4781"/>
</dbReference>
<organism evidence="2 3">
    <name type="scientific">Galendromus occidentalis</name>
    <name type="common">western predatory mite</name>
    <dbReference type="NCBI Taxonomy" id="34638"/>
    <lineage>
        <taxon>Eukaryota</taxon>
        <taxon>Metazoa</taxon>
        <taxon>Ecdysozoa</taxon>
        <taxon>Arthropoda</taxon>
        <taxon>Chelicerata</taxon>
        <taxon>Arachnida</taxon>
        <taxon>Acari</taxon>
        <taxon>Parasitiformes</taxon>
        <taxon>Mesostigmata</taxon>
        <taxon>Gamasina</taxon>
        <taxon>Phytoseioidea</taxon>
        <taxon>Phytoseiidae</taxon>
        <taxon>Typhlodrominae</taxon>
        <taxon>Galendromus</taxon>
    </lineage>
</organism>
<evidence type="ECO:0000313" key="3">
    <source>
        <dbReference type="RefSeq" id="XP_003741637.1"/>
    </source>
</evidence>
<accession>A0AAJ6VX86</accession>
<dbReference type="RefSeq" id="XP_003741637.1">
    <property type="nucleotide sequence ID" value="XM_003741589.2"/>
</dbReference>
<dbReference type="PANTHER" id="PTHR21115:SF0">
    <property type="entry name" value="GH06117P-RELATED"/>
    <property type="match status" value="1"/>
</dbReference>
<dbReference type="Pfam" id="PF16013">
    <property type="entry name" value="DUF4781"/>
    <property type="match status" value="1"/>
</dbReference>
<feature type="domain" description="DUF4781" evidence="1">
    <location>
        <begin position="109"/>
        <end position="388"/>
    </location>
</feature>
<evidence type="ECO:0000313" key="2">
    <source>
        <dbReference type="Proteomes" id="UP000694867"/>
    </source>
</evidence>
<dbReference type="Proteomes" id="UP000694867">
    <property type="component" value="Unplaced"/>
</dbReference>
<evidence type="ECO:0000259" key="1">
    <source>
        <dbReference type="Pfam" id="PF16013"/>
    </source>
</evidence>
<protein>
    <submittedName>
        <fullName evidence="3">Uncharacterized protein LOC100898257</fullName>
    </submittedName>
</protein>